<keyword evidence="5" id="KW-1185">Reference proteome</keyword>
<dbReference type="Pfam" id="PF00400">
    <property type="entry name" value="WD40"/>
    <property type="match status" value="1"/>
</dbReference>
<dbReference type="AlphaFoldDB" id="I7JCI0"/>
<dbReference type="PROSITE" id="PS50294">
    <property type="entry name" value="WD_REPEATS_REGION"/>
    <property type="match status" value="1"/>
</dbReference>
<proteinExistence type="predicted"/>
<dbReference type="InterPro" id="IPR015943">
    <property type="entry name" value="WD40/YVTN_repeat-like_dom_sf"/>
</dbReference>
<dbReference type="SUPFAM" id="SSF50998">
    <property type="entry name" value="Quinoprotein alcohol dehydrogenase-like"/>
    <property type="match status" value="1"/>
</dbReference>
<organism evidence="4 5">
    <name type="scientific">Babesia microti (strain RI)</name>
    <dbReference type="NCBI Taxonomy" id="1133968"/>
    <lineage>
        <taxon>Eukaryota</taxon>
        <taxon>Sar</taxon>
        <taxon>Alveolata</taxon>
        <taxon>Apicomplexa</taxon>
        <taxon>Aconoidasida</taxon>
        <taxon>Piroplasmida</taxon>
        <taxon>Babesiidae</taxon>
        <taxon>Babesia</taxon>
    </lineage>
</organism>
<evidence type="ECO:0000256" key="3">
    <source>
        <dbReference type="PROSITE-ProRule" id="PRU00221"/>
    </source>
</evidence>
<dbReference type="Gene3D" id="2.130.10.10">
    <property type="entry name" value="YVTN repeat-like/Quinoprotein amine dehydrogenase"/>
    <property type="match status" value="1"/>
</dbReference>
<dbReference type="InterPro" id="IPR011047">
    <property type="entry name" value="Quinoprotein_ADH-like_sf"/>
</dbReference>
<dbReference type="GeneID" id="24425651"/>
<reference evidence="4 5" key="1">
    <citation type="journal article" date="2012" name="Nucleic Acids Res.">
        <title>Sequencing of the smallest Apicomplexan genome from the human pathogen Babesia microti.</title>
        <authorList>
            <person name="Cornillot E."/>
            <person name="Hadj-Kaddour K."/>
            <person name="Dassouli A."/>
            <person name="Noel B."/>
            <person name="Ranwez V."/>
            <person name="Vacherie B."/>
            <person name="Augagneur Y."/>
            <person name="Bres V."/>
            <person name="Duclos A."/>
            <person name="Randazzo S."/>
            <person name="Carcy B."/>
            <person name="Debierre-Grockiego F."/>
            <person name="Delbecq S."/>
            <person name="Moubri-Menage K."/>
            <person name="Shams-Eldin H."/>
            <person name="Usmani-Brown S."/>
            <person name="Bringaud F."/>
            <person name="Wincker P."/>
            <person name="Vivares C.P."/>
            <person name="Schwarz R.T."/>
            <person name="Schetters T.P."/>
            <person name="Krause P.J."/>
            <person name="Gorenflot A."/>
            <person name="Berry V."/>
            <person name="Barbe V."/>
            <person name="Ben Mamoun C."/>
        </authorList>
    </citation>
    <scope>NUCLEOTIDE SEQUENCE [LARGE SCALE GENOMIC DNA]</scope>
    <source>
        <strain evidence="4 5">RI</strain>
    </source>
</reference>
<protein>
    <submittedName>
        <fullName evidence="4">Uncharacterized protein</fullName>
    </submittedName>
</protein>
<dbReference type="VEuPathDB" id="PiroplasmaDB:BmR1_04g05030"/>
<keyword evidence="2" id="KW-0677">Repeat</keyword>
<dbReference type="OrthoDB" id="1932312at2759"/>
<dbReference type="InterPro" id="IPR019775">
    <property type="entry name" value="WD40_repeat_CS"/>
</dbReference>
<feature type="repeat" description="WD" evidence="3">
    <location>
        <begin position="278"/>
        <end position="310"/>
    </location>
</feature>
<evidence type="ECO:0000256" key="2">
    <source>
        <dbReference type="ARBA" id="ARBA00022737"/>
    </source>
</evidence>
<sequence length="317" mass="34935">MLPTYIAGTSNSSEYCYNPACVLSNRYGINAIDIKNDILITGDNMGYISTWDLDLQSQMRSTKLDTGIINVKFANNCLVSQSKEELALLTVNVDTFLKRTDSKSCTFARFVLLGDNSIIAHPNPQIHGDISIISSAHNNLTQIYNIKITTDKNLGSLHVLKGITDLQFIASYEIGSLFTFDIRKLDSPITDPIYISTTAPIHSVEFFNGIIYAGTAEGELYSANGGNVDKCYAMKSYSQPANVGIGNILKYKDLLILTCWDGTVRVLDPVNFAEKIIFHGHSSTVTDLAVDTTNDVLFTSGIDGRICIWDTKLIKRC</sequence>
<name>I7JCI0_BABMR</name>
<reference evidence="4 5" key="3">
    <citation type="journal article" date="2016" name="Sci. Rep.">
        <title>Genome-wide diversity and gene expression profiling of Babesia microti isolates identify polymorphic genes that mediate host-pathogen interactions.</title>
        <authorList>
            <person name="Silva J.C."/>
            <person name="Cornillot E."/>
            <person name="McCracken C."/>
            <person name="Usmani-Brown S."/>
            <person name="Dwivedi A."/>
            <person name="Ifeonu O.O."/>
            <person name="Crabtree J."/>
            <person name="Gotia H.T."/>
            <person name="Virji A.Z."/>
            <person name="Reynes C."/>
            <person name="Colinge J."/>
            <person name="Kumar V."/>
            <person name="Lawres L."/>
            <person name="Pazzi J.E."/>
            <person name="Pablo J.V."/>
            <person name="Hung C."/>
            <person name="Brancato J."/>
            <person name="Kumari P."/>
            <person name="Orvis J."/>
            <person name="Tretina K."/>
            <person name="Chibucos M."/>
            <person name="Ott S."/>
            <person name="Sadzewicz L."/>
            <person name="Sengamalay N."/>
            <person name="Shetty A.C."/>
            <person name="Su Q."/>
            <person name="Tallon L."/>
            <person name="Fraser C.M."/>
            <person name="Frutos R."/>
            <person name="Molina D.M."/>
            <person name="Krause P.J."/>
            <person name="Ben Mamoun C."/>
        </authorList>
    </citation>
    <scope>NUCLEOTIDE SEQUENCE [LARGE SCALE GENOMIC DNA]</scope>
    <source>
        <strain evidence="4 5">RI</strain>
    </source>
</reference>
<dbReference type="SMART" id="SM00320">
    <property type="entry name" value="WD40"/>
    <property type="match status" value="2"/>
</dbReference>
<dbReference type="RefSeq" id="XP_012649613.1">
    <property type="nucleotide sequence ID" value="XM_012794159.1"/>
</dbReference>
<dbReference type="EMBL" id="LN871599">
    <property type="protein sequence ID" value="CCF75205.1"/>
    <property type="molecule type" value="Genomic_DNA"/>
</dbReference>
<dbReference type="PROSITE" id="PS00678">
    <property type="entry name" value="WD_REPEATS_1"/>
    <property type="match status" value="1"/>
</dbReference>
<evidence type="ECO:0000313" key="4">
    <source>
        <dbReference type="EMBL" id="CCF75205.1"/>
    </source>
</evidence>
<dbReference type="Proteomes" id="UP000002899">
    <property type="component" value="Chromosome IV"/>
</dbReference>
<evidence type="ECO:0000256" key="1">
    <source>
        <dbReference type="ARBA" id="ARBA00022574"/>
    </source>
</evidence>
<dbReference type="InterPro" id="IPR001680">
    <property type="entry name" value="WD40_rpt"/>
</dbReference>
<reference evidence="4 5" key="2">
    <citation type="journal article" date="2013" name="PLoS ONE">
        <title>Whole genome mapping and re-organization of the nuclear and mitochondrial genomes of Babesia microti isolates.</title>
        <authorList>
            <person name="Cornillot E."/>
            <person name="Dassouli A."/>
            <person name="Garg A."/>
            <person name="Pachikara N."/>
            <person name="Randazzo S."/>
            <person name="Depoix D."/>
            <person name="Carcy B."/>
            <person name="Delbecq S."/>
            <person name="Frutos R."/>
            <person name="Silva J.C."/>
            <person name="Sutton R."/>
            <person name="Krause P.J."/>
            <person name="Mamoun C.B."/>
        </authorList>
    </citation>
    <scope>NUCLEOTIDE SEQUENCE [LARGE SCALE GENOMIC DNA]</scope>
    <source>
        <strain evidence="4 5">RI</strain>
    </source>
</reference>
<keyword evidence="1 3" id="KW-0853">WD repeat</keyword>
<dbReference type="PROSITE" id="PS50082">
    <property type="entry name" value="WD_REPEATS_2"/>
    <property type="match status" value="1"/>
</dbReference>
<dbReference type="KEGG" id="bmic:BmR1_04g05030"/>
<evidence type="ECO:0000313" key="5">
    <source>
        <dbReference type="Proteomes" id="UP000002899"/>
    </source>
</evidence>
<gene>
    <name evidence="4" type="ORF">BmR1_04g05030</name>
</gene>
<accession>I7JCI0</accession>